<dbReference type="SMART" id="SM00849">
    <property type="entry name" value="Lactamase_B"/>
    <property type="match status" value="1"/>
</dbReference>
<dbReference type="Proteomes" id="UP000018896">
    <property type="component" value="Unassembled WGS sequence"/>
</dbReference>
<dbReference type="PANTHER" id="PTHR46018">
    <property type="entry name" value="ZINC PHOSPHODIESTERASE ELAC PROTEIN 1"/>
    <property type="match status" value="1"/>
</dbReference>
<comment type="caution">
    <text evidence="3">The sequence shown here is derived from an EMBL/GenBank/DDBJ whole genome shotgun (WGS) entry which is preliminary data.</text>
</comment>
<evidence type="ECO:0000313" key="4">
    <source>
        <dbReference type="Proteomes" id="UP000018896"/>
    </source>
</evidence>
<keyword evidence="3" id="KW-0378">Hydrolase</keyword>
<accession>W4QYN6</accession>
<evidence type="ECO:0000259" key="2">
    <source>
        <dbReference type="SMART" id="SM00849"/>
    </source>
</evidence>
<name>W4QYN6_HALA3</name>
<dbReference type="InterPro" id="IPR036866">
    <property type="entry name" value="RibonucZ/Hydroxyglut_hydro"/>
</dbReference>
<dbReference type="GO" id="GO:0042781">
    <property type="term" value="F:3'-tRNA processing endoribonuclease activity"/>
    <property type="evidence" value="ECO:0007669"/>
    <property type="project" value="TreeGrafter"/>
</dbReference>
<dbReference type="CDD" id="cd07716">
    <property type="entry name" value="RNaseZ_short-form-like_MBL-fold"/>
    <property type="match status" value="1"/>
</dbReference>
<dbReference type="EMBL" id="BAUV01000043">
    <property type="protein sequence ID" value="GAE36783.1"/>
    <property type="molecule type" value="Genomic_DNA"/>
</dbReference>
<dbReference type="AlphaFoldDB" id="W4QYN6"/>
<reference evidence="3 4" key="1">
    <citation type="journal article" date="2014" name="Genome Announc.">
        <title>Draft Genome Sequences of Three Alkaliphilic Bacillus Strains, Bacillus wakoensis JCM 9140T, Bacillus akibai JCM 9157T, and Bacillus hemicellulosilyticus JCM 9152T.</title>
        <authorList>
            <person name="Yuki M."/>
            <person name="Oshima K."/>
            <person name="Suda W."/>
            <person name="Oshida Y."/>
            <person name="Kitamura K."/>
            <person name="Iida T."/>
            <person name="Hattori M."/>
            <person name="Ohkuma M."/>
        </authorList>
    </citation>
    <scope>NUCLEOTIDE SEQUENCE [LARGE SCALE GENOMIC DNA]</scope>
    <source>
        <strain evidence="3 4">JCM 9157</strain>
    </source>
</reference>
<dbReference type="RefSeq" id="WP_035666955.1">
    <property type="nucleotide sequence ID" value="NZ_BAUV01000043.1"/>
</dbReference>
<organism evidence="3 4">
    <name type="scientific">Halalkalibacter akibai (strain ATCC 43226 / DSM 21942 / CIP 109018 / JCM 9157 / 1139)</name>
    <name type="common">Bacillus akibai</name>
    <dbReference type="NCBI Taxonomy" id="1236973"/>
    <lineage>
        <taxon>Bacteria</taxon>
        <taxon>Bacillati</taxon>
        <taxon>Bacillota</taxon>
        <taxon>Bacilli</taxon>
        <taxon>Bacillales</taxon>
        <taxon>Bacillaceae</taxon>
        <taxon>Halalkalibacter</taxon>
    </lineage>
</organism>
<evidence type="ECO:0000256" key="1">
    <source>
        <dbReference type="ARBA" id="ARBA00022833"/>
    </source>
</evidence>
<dbReference type="SUPFAM" id="SSF56281">
    <property type="entry name" value="Metallo-hydrolase/oxidoreductase"/>
    <property type="match status" value="1"/>
</dbReference>
<dbReference type="Pfam" id="PF12706">
    <property type="entry name" value="Lactamase_B_2"/>
    <property type="match status" value="1"/>
</dbReference>
<keyword evidence="4" id="KW-1185">Reference proteome</keyword>
<proteinExistence type="predicted"/>
<dbReference type="InterPro" id="IPR001279">
    <property type="entry name" value="Metallo-B-lactamas"/>
</dbReference>
<dbReference type="eggNOG" id="COG1234">
    <property type="taxonomic scope" value="Bacteria"/>
</dbReference>
<sequence>MKLTVVGYWHGYPEKGEATSGYLLEQDQFKLLLDCGSGVLSNVQHYCQITDLDAIVLSHYHHDHQTDIGTFQYARIINKGMGTNMKEATIYGHRDDPKAFAKLEYQNVVNSQEYNDQSSLTIGPFTFTFKKTQHPVPCYAMKIKSQDKTIVYTADSSYFSELADFAKEADLLIAECSGYETDQVSQYGHMNSRDVGLLANQAQPAQLLLSHLPHKGDHKQLQSEVAKQFFGVTLLARAGLTFNL</sequence>
<keyword evidence="1" id="KW-0862">Zinc</keyword>
<gene>
    <name evidence="3" type="ORF">JCM9157_4002</name>
</gene>
<dbReference type="OrthoDB" id="9794898at2"/>
<dbReference type="PANTHER" id="PTHR46018:SF4">
    <property type="entry name" value="METALLO-HYDROLASE YHFI-RELATED"/>
    <property type="match status" value="1"/>
</dbReference>
<protein>
    <submittedName>
        <fullName evidence="3">Metal-dependent hydrolase</fullName>
    </submittedName>
</protein>
<dbReference type="STRING" id="1236973.JCM9157_4002"/>
<dbReference type="Gene3D" id="3.60.15.10">
    <property type="entry name" value="Ribonuclease Z/Hydroxyacylglutathione hydrolase-like"/>
    <property type="match status" value="1"/>
</dbReference>
<feature type="domain" description="Metallo-beta-lactamase" evidence="2">
    <location>
        <begin position="18"/>
        <end position="211"/>
    </location>
</feature>
<evidence type="ECO:0000313" key="3">
    <source>
        <dbReference type="EMBL" id="GAE36783.1"/>
    </source>
</evidence>